<proteinExistence type="predicted"/>
<reference evidence="2" key="1">
    <citation type="journal article" date="2023" name="Front. Plant Sci.">
        <title>Chromosomal-level genome assembly of Melastoma candidum provides insights into trichome evolution.</title>
        <authorList>
            <person name="Zhong Y."/>
            <person name="Wu W."/>
            <person name="Sun C."/>
            <person name="Zou P."/>
            <person name="Liu Y."/>
            <person name="Dai S."/>
            <person name="Zhou R."/>
        </authorList>
    </citation>
    <scope>NUCLEOTIDE SEQUENCE [LARGE SCALE GENOMIC DNA]</scope>
</reference>
<name>A0ACB9LMF9_9MYRT</name>
<dbReference type="Proteomes" id="UP001057402">
    <property type="component" value="Chromosome 11"/>
</dbReference>
<evidence type="ECO:0000313" key="1">
    <source>
        <dbReference type="EMBL" id="KAI4312102.1"/>
    </source>
</evidence>
<sequence length="252" mass="27177">MEEGEKGRGGGTETESEAEEERTRLLEGMAVLDFDMLCSAVAMQTQGKWGSVGGGGGDEGVGGGFGEVAGGGGVGVLRLWEGEALDCLEDRRLALQSACCPCYRFGKNMSRAGFGSSFVQGTFHLVLVLCALGNAVAFATTRRHYFLYLAVSFTLSVAAYLGFFRMLMRKKFNIKGSDSYLDDCFYHLIFPCCTLSQEARTLEMNNVQDGTWHGRGDTICIASYSDGTKALAELDLKPPHVSQMETKCVTGS</sequence>
<comment type="caution">
    <text evidence="1">The sequence shown here is derived from an EMBL/GenBank/DDBJ whole genome shotgun (WGS) entry which is preliminary data.</text>
</comment>
<organism evidence="1 2">
    <name type="scientific">Melastoma candidum</name>
    <dbReference type="NCBI Taxonomy" id="119954"/>
    <lineage>
        <taxon>Eukaryota</taxon>
        <taxon>Viridiplantae</taxon>
        <taxon>Streptophyta</taxon>
        <taxon>Embryophyta</taxon>
        <taxon>Tracheophyta</taxon>
        <taxon>Spermatophyta</taxon>
        <taxon>Magnoliopsida</taxon>
        <taxon>eudicotyledons</taxon>
        <taxon>Gunneridae</taxon>
        <taxon>Pentapetalae</taxon>
        <taxon>rosids</taxon>
        <taxon>malvids</taxon>
        <taxon>Myrtales</taxon>
        <taxon>Melastomataceae</taxon>
        <taxon>Melastomatoideae</taxon>
        <taxon>Melastomateae</taxon>
        <taxon>Melastoma</taxon>
    </lineage>
</organism>
<evidence type="ECO:0000313" key="2">
    <source>
        <dbReference type="Proteomes" id="UP001057402"/>
    </source>
</evidence>
<accession>A0ACB9LMF9</accession>
<dbReference type="EMBL" id="CM042890">
    <property type="protein sequence ID" value="KAI4312102.1"/>
    <property type="molecule type" value="Genomic_DNA"/>
</dbReference>
<protein>
    <submittedName>
        <fullName evidence="1">Uncharacterized protein</fullName>
    </submittedName>
</protein>
<gene>
    <name evidence="1" type="ORF">MLD38_036954</name>
</gene>
<keyword evidence="2" id="KW-1185">Reference proteome</keyword>